<keyword evidence="2" id="KW-1185">Reference proteome</keyword>
<name>A0A9P8Y017_9PEZI</name>
<organism evidence="1 2">
    <name type="scientific">Microdochium trichocladiopsis</name>
    <dbReference type="NCBI Taxonomy" id="1682393"/>
    <lineage>
        <taxon>Eukaryota</taxon>
        <taxon>Fungi</taxon>
        <taxon>Dikarya</taxon>
        <taxon>Ascomycota</taxon>
        <taxon>Pezizomycotina</taxon>
        <taxon>Sordariomycetes</taxon>
        <taxon>Xylariomycetidae</taxon>
        <taxon>Xylariales</taxon>
        <taxon>Microdochiaceae</taxon>
        <taxon>Microdochium</taxon>
    </lineage>
</organism>
<gene>
    <name evidence="1" type="ORF">B0I36DRAFT_330299</name>
</gene>
<accession>A0A9P8Y017</accession>
<sequence>MCAAPSLTLSYPFSIVVARSARSLSSTRVWDCTGSCPGGPCQPTRARPLRSLPLLEATNACCWRSHRRAPRDLFTAKRASYDNPPDGKCWLSTSRITTVCIQVNNDTSSKRPSPQLSRVWGTCRWALRHPMARPCVTAQAPATA</sequence>
<evidence type="ECO:0000313" key="2">
    <source>
        <dbReference type="Proteomes" id="UP000756346"/>
    </source>
</evidence>
<dbReference type="RefSeq" id="XP_046009499.1">
    <property type="nucleotide sequence ID" value="XM_046154820.1"/>
</dbReference>
<dbReference type="GeneID" id="70184366"/>
<comment type="caution">
    <text evidence="1">The sequence shown here is derived from an EMBL/GenBank/DDBJ whole genome shotgun (WGS) entry which is preliminary data.</text>
</comment>
<protein>
    <submittedName>
        <fullName evidence="1">Uncharacterized protein</fullName>
    </submittedName>
</protein>
<dbReference type="AlphaFoldDB" id="A0A9P8Y017"/>
<dbReference type="Proteomes" id="UP000756346">
    <property type="component" value="Unassembled WGS sequence"/>
</dbReference>
<reference evidence="1" key="1">
    <citation type="journal article" date="2021" name="Nat. Commun.">
        <title>Genetic determinants of endophytism in the Arabidopsis root mycobiome.</title>
        <authorList>
            <person name="Mesny F."/>
            <person name="Miyauchi S."/>
            <person name="Thiergart T."/>
            <person name="Pickel B."/>
            <person name="Atanasova L."/>
            <person name="Karlsson M."/>
            <person name="Huettel B."/>
            <person name="Barry K.W."/>
            <person name="Haridas S."/>
            <person name="Chen C."/>
            <person name="Bauer D."/>
            <person name="Andreopoulos W."/>
            <person name="Pangilinan J."/>
            <person name="LaButti K."/>
            <person name="Riley R."/>
            <person name="Lipzen A."/>
            <person name="Clum A."/>
            <person name="Drula E."/>
            <person name="Henrissat B."/>
            <person name="Kohler A."/>
            <person name="Grigoriev I.V."/>
            <person name="Martin F.M."/>
            <person name="Hacquard S."/>
        </authorList>
    </citation>
    <scope>NUCLEOTIDE SEQUENCE</scope>
    <source>
        <strain evidence="1">MPI-CAGE-CH-0230</strain>
    </source>
</reference>
<dbReference type="EMBL" id="JAGTJQ010000008">
    <property type="protein sequence ID" value="KAH7026282.1"/>
    <property type="molecule type" value="Genomic_DNA"/>
</dbReference>
<proteinExistence type="predicted"/>
<evidence type="ECO:0000313" key="1">
    <source>
        <dbReference type="EMBL" id="KAH7026282.1"/>
    </source>
</evidence>